<keyword evidence="6" id="KW-0411">Iron-sulfur</keyword>
<evidence type="ECO:0000256" key="5">
    <source>
        <dbReference type="ARBA" id="ARBA00023004"/>
    </source>
</evidence>
<dbReference type="PANTHER" id="PTHR30176">
    <property type="entry name" value="FERREDOXIN-TYPE PROTEIN NAPH"/>
    <property type="match status" value="1"/>
</dbReference>
<gene>
    <name evidence="9" type="ORF">PS645_02077</name>
</gene>
<evidence type="ECO:0000256" key="3">
    <source>
        <dbReference type="ARBA" id="ARBA00022723"/>
    </source>
</evidence>
<keyword evidence="3" id="KW-0479">Metal-binding</keyword>
<dbReference type="InterPro" id="IPR014116">
    <property type="entry name" value="Cyt_c_oxidase_cbb3_FixG"/>
</dbReference>
<sequence>MEADELKTMSERIPVRTIEPAAFLNTDVTSHVASKAKSSDNLIHTRSFKGLFRNVRITGAGLLFLLFFGTVWLDWGDRQAVLWDLAESKFHIFGATFWPQDFILLSALLIIAAFGLFAITVFAGRVWCGYACPQSSWTWIFMWCEKITEGERNQRIRLQAAPWGPNKLVRRLAKHTLWLAISLLTGLTFVGYFTPIRPLTEALLTLQISGVSLFWVLFFTGATYINAGWLREAVCMHMCPYARFQSVMFDKDTLTISYDVARGENRGPRRREAVPTDIGLGDCIDCQLCVQVCPTGIDIRDGLQMECIGCAACIDACDSIMDKMGYAPGLISYTSERELQGGKTHLLRPRLIGYTAVLLIMIAALVVCLVERPMVSLDVSKDRGLFRENSQGQIENIYSLKVINKTQQRQDYRLTLEDADGFVLQGKTELSLAPGEIVDVPVSVAMTLQQPSSGSQSIGFKIVDSDEPQIYSVEKSRFVAPMHR</sequence>
<keyword evidence="1" id="KW-0813">Transport</keyword>
<dbReference type="Pfam" id="PF13746">
    <property type="entry name" value="Fer4_18"/>
    <property type="match status" value="1"/>
</dbReference>
<dbReference type="PROSITE" id="PS00198">
    <property type="entry name" value="4FE4S_FER_1"/>
    <property type="match status" value="1"/>
</dbReference>
<evidence type="ECO:0000259" key="8">
    <source>
        <dbReference type="PROSITE" id="PS51379"/>
    </source>
</evidence>
<feature type="transmembrane region" description="Helical" evidence="7">
    <location>
        <begin position="351"/>
        <end position="370"/>
    </location>
</feature>
<dbReference type="InterPro" id="IPR017900">
    <property type="entry name" value="4Fe4S_Fe_S_CS"/>
</dbReference>
<dbReference type="InterPro" id="IPR051684">
    <property type="entry name" value="Electron_Trans/Redox"/>
</dbReference>
<keyword evidence="4" id="KW-0249">Electron transport</keyword>
<reference evidence="9 10" key="1">
    <citation type="submission" date="2019-09" db="EMBL/GenBank/DDBJ databases">
        <authorList>
            <person name="Chandra G."/>
            <person name="Truman W A."/>
        </authorList>
    </citation>
    <scope>NUCLEOTIDE SEQUENCE [LARGE SCALE GENOMIC DNA]</scope>
    <source>
        <strain evidence="9">PS645</strain>
    </source>
</reference>
<dbReference type="Pfam" id="PF11614">
    <property type="entry name" value="FixG_C"/>
    <property type="match status" value="1"/>
</dbReference>
<dbReference type="InterPro" id="IPR017896">
    <property type="entry name" value="4Fe4S_Fe-S-bd"/>
</dbReference>
<keyword evidence="7" id="KW-0472">Membrane</keyword>
<dbReference type="Proteomes" id="UP000325607">
    <property type="component" value="Unassembled WGS sequence"/>
</dbReference>
<keyword evidence="2" id="KW-0004">4Fe-4S</keyword>
<dbReference type="AlphaFoldDB" id="A0A5E6S906"/>
<feature type="transmembrane region" description="Helical" evidence="7">
    <location>
        <begin position="102"/>
        <end position="123"/>
    </location>
</feature>
<dbReference type="InterPro" id="IPR009051">
    <property type="entry name" value="Helical_ferredxn"/>
</dbReference>
<evidence type="ECO:0000313" key="10">
    <source>
        <dbReference type="Proteomes" id="UP000325607"/>
    </source>
</evidence>
<evidence type="ECO:0000256" key="2">
    <source>
        <dbReference type="ARBA" id="ARBA00022485"/>
    </source>
</evidence>
<dbReference type="EMBL" id="CABVGX010000013">
    <property type="protein sequence ID" value="VVM77216.1"/>
    <property type="molecule type" value="Genomic_DNA"/>
</dbReference>
<dbReference type="GO" id="GO:0046872">
    <property type="term" value="F:metal ion binding"/>
    <property type="evidence" value="ECO:0007669"/>
    <property type="project" value="UniProtKB-KW"/>
</dbReference>
<dbReference type="GO" id="GO:0005886">
    <property type="term" value="C:plasma membrane"/>
    <property type="evidence" value="ECO:0007669"/>
    <property type="project" value="TreeGrafter"/>
</dbReference>
<dbReference type="InterPro" id="IPR013783">
    <property type="entry name" value="Ig-like_fold"/>
</dbReference>
<evidence type="ECO:0000256" key="4">
    <source>
        <dbReference type="ARBA" id="ARBA00022982"/>
    </source>
</evidence>
<name>A0A5E6S906_PSEFL</name>
<feature type="transmembrane region" description="Helical" evidence="7">
    <location>
        <begin position="55"/>
        <end position="73"/>
    </location>
</feature>
<accession>A0A5E6S906</accession>
<evidence type="ECO:0000256" key="6">
    <source>
        <dbReference type="ARBA" id="ARBA00023014"/>
    </source>
</evidence>
<dbReference type="SUPFAM" id="SSF54862">
    <property type="entry name" value="4Fe-4S ferredoxins"/>
    <property type="match status" value="1"/>
</dbReference>
<evidence type="ECO:0000256" key="1">
    <source>
        <dbReference type="ARBA" id="ARBA00022448"/>
    </source>
</evidence>
<organism evidence="9 10">
    <name type="scientific">Pseudomonas fluorescens</name>
    <dbReference type="NCBI Taxonomy" id="294"/>
    <lineage>
        <taxon>Bacteria</taxon>
        <taxon>Pseudomonadati</taxon>
        <taxon>Pseudomonadota</taxon>
        <taxon>Gammaproteobacteria</taxon>
        <taxon>Pseudomonadales</taxon>
        <taxon>Pseudomonadaceae</taxon>
        <taxon>Pseudomonas</taxon>
    </lineage>
</organism>
<proteinExistence type="predicted"/>
<dbReference type="PROSITE" id="PS51379">
    <property type="entry name" value="4FE4S_FER_2"/>
    <property type="match status" value="1"/>
</dbReference>
<protein>
    <recommendedName>
        <fullName evidence="8">4Fe-4S ferredoxin-type domain-containing protein</fullName>
    </recommendedName>
</protein>
<dbReference type="GO" id="GO:0051539">
    <property type="term" value="F:4 iron, 4 sulfur cluster binding"/>
    <property type="evidence" value="ECO:0007669"/>
    <property type="project" value="UniProtKB-KW"/>
</dbReference>
<evidence type="ECO:0000313" key="9">
    <source>
        <dbReference type="EMBL" id="VVM77216.1"/>
    </source>
</evidence>
<dbReference type="PANTHER" id="PTHR30176:SF3">
    <property type="entry name" value="FERREDOXIN-TYPE PROTEIN NAPH"/>
    <property type="match status" value="1"/>
</dbReference>
<keyword evidence="5" id="KW-0408">Iron</keyword>
<dbReference type="NCBIfam" id="TIGR02745">
    <property type="entry name" value="ccoG_rdxA_fixG"/>
    <property type="match status" value="1"/>
</dbReference>
<feature type="domain" description="4Fe-4S ferredoxin-type" evidence="8">
    <location>
        <begin position="274"/>
        <end position="302"/>
    </location>
</feature>
<dbReference type="Gene3D" id="1.10.1060.10">
    <property type="entry name" value="Alpha-helical ferredoxin"/>
    <property type="match status" value="1"/>
</dbReference>
<evidence type="ECO:0000256" key="7">
    <source>
        <dbReference type="SAM" id="Phobius"/>
    </source>
</evidence>
<dbReference type="InterPro" id="IPR032879">
    <property type="entry name" value="FixG_C"/>
</dbReference>
<feature type="transmembrane region" description="Helical" evidence="7">
    <location>
        <begin position="176"/>
        <end position="194"/>
    </location>
</feature>
<dbReference type="Gene3D" id="2.60.40.10">
    <property type="entry name" value="Immunoglobulins"/>
    <property type="match status" value="1"/>
</dbReference>
<dbReference type="Pfam" id="PF12801">
    <property type="entry name" value="Fer4_5"/>
    <property type="match status" value="1"/>
</dbReference>
<keyword evidence="7" id="KW-1133">Transmembrane helix</keyword>
<feature type="transmembrane region" description="Helical" evidence="7">
    <location>
        <begin position="206"/>
        <end position="227"/>
    </location>
</feature>
<keyword evidence="7" id="KW-0812">Transmembrane</keyword>